<accession>A0AAD8Z8Y4</accession>
<comment type="caution">
    <text evidence="1">The sequence shown here is derived from an EMBL/GenBank/DDBJ whole genome shotgun (WGS) entry which is preliminary data.</text>
</comment>
<feature type="non-terminal residue" evidence="1">
    <location>
        <position position="85"/>
    </location>
</feature>
<keyword evidence="2" id="KW-1185">Reference proteome</keyword>
<reference evidence="1" key="1">
    <citation type="submission" date="2023-03" db="EMBL/GenBank/DDBJ databases">
        <title>Electrophorus voltai genome.</title>
        <authorList>
            <person name="Bian C."/>
        </authorList>
    </citation>
    <scope>NUCLEOTIDE SEQUENCE</scope>
    <source>
        <strain evidence="1">CB-2022</strain>
        <tissue evidence="1">Muscle</tissue>
    </source>
</reference>
<evidence type="ECO:0000313" key="2">
    <source>
        <dbReference type="Proteomes" id="UP001239994"/>
    </source>
</evidence>
<dbReference type="Proteomes" id="UP001239994">
    <property type="component" value="Unassembled WGS sequence"/>
</dbReference>
<protein>
    <submittedName>
        <fullName evidence="1">Uncharacterized protein</fullName>
    </submittedName>
</protein>
<organism evidence="1 2">
    <name type="scientific">Electrophorus voltai</name>
    <dbReference type="NCBI Taxonomy" id="2609070"/>
    <lineage>
        <taxon>Eukaryota</taxon>
        <taxon>Metazoa</taxon>
        <taxon>Chordata</taxon>
        <taxon>Craniata</taxon>
        <taxon>Vertebrata</taxon>
        <taxon>Euteleostomi</taxon>
        <taxon>Actinopterygii</taxon>
        <taxon>Neopterygii</taxon>
        <taxon>Teleostei</taxon>
        <taxon>Ostariophysi</taxon>
        <taxon>Gymnotiformes</taxon>
        <taxon>Gymnotoidei</taxon>
        <taxon>Gymnotidae</taxon>
        <taxon>Electrophorus</taxon>
    </lineage>
</organism>
<proteinExistence type="predicted"/>
<name>A0AAD8Z8Y4_9TELE</name>
<gene>
    <name evidence="1" type="ORF">P4O66_011858</name>
</gene>
<dbReference type="EMBL" id="JAROKS010000018">
    <property type="protein sequence ID" value="KAK1793475.1"/>
    <property type="molecule type" value="Genomic_DNA"/>
</dbReference>
<evidence type="ECO:0000313" key="1">
    <source>
        <dbReference type="EMBL" id="KAK1793475.1"/>
    </source>
</evidence>
<dbReference type="AlphaFoldDB" id="A0AAD8Z8Y4"/>
<sequence length="85" mass="9771">MSLSEALAIEEYISEALRQGFINHLIFSTSAGIFIVEKKDVSLKSCTGYEQQLFIKAKKCLCHLTIVSFLEYILYHQGRVEEHME</sequence>